<evidence type="ECO:0000313" key="6">
    <source>
        <dbReference type="Proteomes" id="UP000023152"/>
    </source>
</evidence>
<feature type="repeat" description="TPR" evidence="3">
    <location>
        <begin position="632"/>
        <end position="665"/>
    </location>
</feature>
<comment type="caution">
    <text evidence="5">The sequence shown here is derived from an EMBL/GenBank/DDBJ whole genome shotgun (WGS) entry which is preliminary data.</text>
</comment>
<dbReference type="OrthoDB" id="1658288at2759"/>
<dbReference type="GO" id="GO:0006508">
    <property type="term" value="P:proteolysis"/>
    <property type="evidence" value="ECO:0007669"/>
    <property type="project" value="InterPro"/>
</dbReference>
<dbReference type="GO" id="GO:0004197">
    <property type="term" value="F:cysteine-type endopeptidase activity"/>
    <property type="evidence" value="ECO:0007669"/>
    <property type="project" value="InterPro"/>
</dbReference>
<dbReference type="PANTHER" id="PTHR45641:SF1">
    <property type="entry name" value="AAA+ ATPASE DOMAIN-CONTAINING PROTEIN"/>
    <property type="match status" value="1"/>
</dbReference>
<feature type="repeat" description="TPR" evidence="3">
    <location>
        <begin position="349"/>
        <end position="382"/>
    </location>
</feature>
<proteinExistence type="predicted"/>
<dbReference type="PROSITE" id="PS50208">
    <property type="entry name" value="CASPASE_P20"/>
    <property type="match status" value="1"/>
</dbReference>
<feature type="repeat" description="TPR" evidence="3">
    <location>
        <begin position="265"/>
        <end position="298"/>
    </location>
</feature>
<dbReference type="PROSITE" id="PS50293">
    <property type="entry name" value="TPR_REGION"/>
    <property type="match status" value="4"/>
</dbReference>
<protein>
    <recommendedName>
        <fullName evidence="4">Caspase family p20 domain-containing protein</fullName>
    </recommendedName>
</protein>
<evidence type="ECO:0000256" key="2">
    <source>
        <dbReference type="ARBA" id="ARBA00022803"/>
    </source>
</evidence>
<dbReference type="PANTHER" id="PTHR45641">
    <property type="entry name" value="TETRATRICOPEPTIDE REPEAT PROTEIN (AFU_ORTHOLOGUE AFUA_6G03870)"/>
    <property type="match status" value="1"/>
</dbReference>
<dbReference type="Pfam" id="PF13424">
    <property type="entry name" value="TPR_12"/>
    <property type="match status" value="4"/>
</dbReference>
<dbReference type="PROSITE" id="PS50005">
    <property type="entry name" value="TPR"/>
    <property type="match status" value="7"/>
</dbReference>
<dbReference type="InterPro" id="IPR011600">
    <property type="entry name" value="Pept_C14_caspase"/>
</dbReference>
<dbReference type="InterPro" id="IPR006597">
    <property type="entry name" value="Sel1-like"/>
</dbReference>
<reference evidence="5 6" key="1">
    <citation type="journal article" date="2013" name="Curr. Biol.">
        <title>The Genome of the Foraminiferan Reticulomyxa filosa.</title>
        <authorList>
            <person name="Glockner G."/>
            <person name="Hulsmann N."/>
            <person name="Schleicher M."/>
            <person name="Noegel A.A."/>
            <person name="Eichinger L."/>
            <person name="Gallinger C."/>
            <person name="Pawlowski J."/>
            <person name="Sierra R."/>
            <person name="Euteneuer U."/>
            <person name="Pillet L."/>
            <person name="Moustafa A."/>
            <person name="Platzer M."/>
            <person name="Groth M."/>
            <person name="Szafranski K."/>
            <person name="Schliwa M."/>
        </authorList>
    </citation>
    <scope>NUCLEOTIDE SEQUENCE [LARGE SCALE GENOMIC DNA]</scope>
</reference>
<dbReference type="SMART" id="SM00028">
    <property type="entry name" value="TPR"/>
    <property type="match status" value="9"/>
</dbReference>
<keyword evidence="6" id="KW-1185">Reference proteome</keyword>
<dbReference type="Proteomes" id="UP000023152">
    <property type="component" value="Unassembled WGS sequence"/>
</dbReference>
<dbReference type="AlphaFoldDB" id="X6PDR1"/>
<feature type="domain" description="Caspase family p20" evidence="4">
    <location>
        <begin position="922"/>
        <end position="996"/>
    </location>
</feature>
<feature type="repeat" description="TPR" evidence="3">
    <location>
        <begin position="391"/>
        <end position="424"/>
    </location>
</feature>
<evidence type="ECO:0000313" key="5">
    <source>
        <dbReference type="EMBL" id="ETO36336.1"/>
    </source>
</evidence>
<organism evidence="5 6">
    <name type="scientific">Reticulomyxa filosa</name>
    <dbReference type="NCBI Taxonomy" id="46433"/>
    <lineage>
        <taxon>Eukaryota</taxon>
        <taxon>Sar</taxon>
        <taxon>Rhizaria</taxon>
        <taxon>Retaria</taxon>
        <taxon>Foraminifera</taxon>
        <taxon>Monothalamids</taxon>
        <taxon>Reticulomyxidae</taxon>
        <taxon>Reticulomyxa</taxon>
    </lineage>
</organism>
<dbReference type="SUPFAM" id="SSF52129">
    <property type="entry name" value="Caspase-like"/>
    <property type="match status" value="1"/>
</dbReference>
<dbReference type="SMART" id="SM00671">
    <property type="entry name" value="SEL1"/>
    <property type="match status" value="4"/>
</dbReference>
<feature type="repeat" description="TPR" evidence="3">
    <location>
        <begin position="433"/>
        <end position="466"/>
    </location>
</feature>
<dbReference type="EMBL" id="ASPP01000763">
    <property type="protein sequence ID" value="ETO36336.1"/>
    <property type="molecule type" value="Genomic_DNA"/>
</dbReference>
<dbReference type="InterPro" id="IPR019734">
    <property type="entry name" value="TPR_rpt"/>
</dbReference>
<name>X6PDR1_RETFI</name>
<dbReference type="Gene3D" id="3.40.50.1460">
    <property type="match status" value="1"/>
</dbReference>
<dbReference type="Gene3D" id="1.25.40.10">
    <property type="entry name" value="Tetratricopeptide repeat domain"/>
    <property type="match status" value="3"/>
</dbReference>
<feature type="repeat" description="TPR" evidence="3">
    <location>
        <begin position="475"/>
        <end position="508"/>
    </location>
</feature>
<keyword evidence="2 3" id="KW-0802">TPR repeat</keyword>
<dbReference type="InterPro" id="IPR029030">
    <property type="entry name" value="Caspase-like_dom_sf"/>
</dbReference>
<evidence type="ECO:0000259" key="4">
    <source>
        <dbReference type="PROSITE" id="PS50208"/>
    </source>
</evidence>
<sequence length="1101" mass="129326">MSFQASVYFENKSHEVTLTSLSLKSLEDKVKEILNNRTQSKNLLQFKIRDINGQNIDNNQKLRIAFDTNPVRLFIHFINKNNDEEMKYPDVETQNIKTIELDQNKPWIEANKRALRIVNEMIEERQKGIVIVSINLDQFAKSNDQKNFQDIHFSMMINSKQYMKKKIISPYTVYSFHSKNIKFDNITIDGCVYVIDCMIDGIGHFHITQHLIHTKKSVINYTFKQPIFIEKNSYKILNFDKAISLIRFVLCVRLQTLDDSDILVGYAFGYLGDAYHGKGEYDKAIEYHEKALKIKLDKLGSDYIDVAKSYRRLGNAYYMKVEYDKAIEYYEKALKITSDELGSGHIDVRNLYNRLGHAYKSKGSYDKEIQYFEKALEIELTQLGPGHTYVITSYNNLGNAYESIRKYDKALEYHQKVLEIRSEKLDSNHIDIASSYNNLGSVYYMKTNYDEAYEYHKKALDIYSKKIDGNQIDVAICYNHLGNIHYGKRNYAESIEYYKKCLKISLEQLNENHIDVVIWSYNLGNSYLETGEYETSIKYHENALNIILKKFDVLGLILEKNGTNEEVIQYFEKPLEIRRKNLNDDRLYIGLSFHYLASAFKNNNILNKSIEFGEKALELRLNKLDCNHPHIGESYVLLGDIHFAKRNKTKARKYYEKAIKIFNQRFGEQHQKTQNVKLTLEKINEKEKGLKWWDERDENDKAKIIEKYEQLTRNDFITWLLNQNKWKNDLKNEYIFAIRVAIELYIDCHSIDNSNQDHKQEKKENEVLFFLFLIYCKFQQAYVIVNETKKLIKMKDLTLEELTRQSYSCLDLTFELVDMKNNVINSDKAVKQAFMTKEPSFKIRSRSLQQLIISGKYKIIKNALVVMIGISEYIYTTEWPNIPNVKKKDVKNFKKLFEQELNYQFVCNQSPQMTKKDVQVFMDRLFVDFELRTNAKQYDGLIMIICGHGKNGNMLVTSDGKSLSIDEIRASFNCDKMESFKNFPKIFIIDVCRGENIPTSQTMAMRGKVEKKEDIRLLGHNDDGFLMIWSTTQGYQIGDFSLLSSSMKSVVKSKYKSGYPFKQMFDDIRQEIRKRSSGEWYCIETQDTTSYDMIFVAKRTP</sequence>
<evidence type="ECO:0000256" key="3">
    <source>
        <dbReference type="PROSITE-ProRule" id="PRU00339"/>
    </source>
</evidence>
<feature type="repeat" description="TPR" evidence="3">
    <location>
        <begin position="307"/>
        <end position="340"/>
    </location>
</feature>
<evidence type="ECO:0000256" key="1">
    <source>
        <dbReference type="ARBA" id="ARBA00022737"/>
    </source>
</evidence>
<dbReference type="InterPro" id="IPR011990">
    <property type="entry name" value="TPR-like_helical_dom_sf"/>
</dbReference>
<accession>X6PDR1</accession>
<gene>
    <name evidence="5" type="ORF">RFI_00725</name>
</gene>
<dbReference type="SUPFAM" id="SSF48452">
    <property type="entry name" value="TPR-like"/>
    <property type="match status" value="2"/>
</dbReference>
<dbReference type="Pfam" id="PF13181">
    <property type="entry name" value="TPR_8"/>
    <property type="match status" value="1"/>
</dbReference>
<keyword evidence="1" id="KW-0677">Repeat</keyword>
<dbReference type="InterPro" id="IPR001309">
    <property type="entry name" value="Pept_C14_p20"/>
</dbReference>
<dbReference type="Pfam" id="PF00656">
    <property type="entry name" value="Peptidase_C14"/>
    <property type="match status" value="1"/>
</dbReference>